<proteinExistence type="predicted"/>
<sequence>MPVLENLLMMNNRTGADRQTEQEQPADQQTQPTGWGILADKATTYGEKFVDQLWQQHMAQALARGRYDPAQYPVEINIDYQPGGATPVYGPTLQRSDPKIKRYLDYLGYRGGY</sequence>
<feature type="region of interest" description="Disordered" evidence="1">
    <location>
        <begin position="11"/>
        <end position="34"/>
    </location>
</feature>
<evidence type="ECO:0000313" key="2">
    <source>
        <dbReference type="EMBL" id="TWJ33407.1"/>
    </source>
</evidence>
<gene>
    <name evidence="2" type="ORF">JN12_00080</name>
</gene>
<keyword evidence="3" id="KW-1185">Reference proteome</keyword>
<protein>
    <submittedName>
        <fullName evidence="2">Uncharacterized protein</fullName>
    </submittedName>
</protein>
<organism evidence="2 3">
    <name type="scientific">Geobacter argillaceus</name>
    <dbReference type="NCBI Taxonomy" id="345631"/>
    <lineage>
        <taxon>Bacteria</taxon>
        <taxon>Pseudomonadati</taxon>
        <taxon>Thermodesulfobacteriota</taxon>
        <taxon>Desulfuromonadia</taxon>
        <taxon>Geobacterales</taxon>
        <taxon>Geobacteraceae</taxon>
        <taxon>Geobacter</taxon>
    </lineage>
</organism>
<dbReference type="EMBL" id="VLLN01000001">
    <property type="protein sequence ID" value="TWJ33407.1"/>
    <property type="molecule type" value="Genomic_DNA"/>
</dbReference>
<comment type="caution">
    <text evidence="2">The sequence shown here is derived from an EMBL/GenBank/DDBJ whole genome shotgun (WGS) entry which is preliminary data.</text>
</comment>
<feature type="compositionally biased region" description="Polar residues" evidence="1">
    <location>
        <begin position="22"/>
        <end position="33"/>
    </location>
</feature>
<dbReference type="Proteomes" id="UP000319449">
    <property type="component" value="Unassembled WGS sequence"/>
</dbReference>
<name>A0A562WSI9_9BACT</name>
<evidence type="ECO:0000313" key="3">
    <source>
        <dbReference type="Proteomes" id="UP000319449"/>
    </source>
</evidence>
<dbReference type="AlphaFoldDB" id="A0A562WSI9"/>
<accession>A0A562WSI9</accession>
<evidence type="ECO:0000256" key="1">
    <source>
        <dbReference type="SAM" id="MobiDB-lite"/>
    </source>
</evidence>
<reference evidence="2 3" key="1">
    <citation type="submission" date="2019-07" db="EMBL/GenBank/DDBJ databases">
        <title>Genomic Encyclopedia of Archaeal and Bacterial Type Strains, Phase II (KMG-II): from individual species to whole genera.</title>
        <authorList>
            <person name="Goeker M."/>
        </authorList>
    </citation>
    <scope>NUCLEOTIDE SEQUENCE [LARGE SCALE GENOMIC DNA]</scope>
    <source>
        <strain evidence="2 3">ATCC BAA-1139</strain>
    </source>
</reference>
<dbReference type="RefSeq" id="WP_145016960.1">
    <property type="nucleotide sequence ID" value="NZ_VLLN01000001.1"/>
</dbReference>